<proteinExistence type="predicted"/>
<dbReference type="EMBL" id="CP017708">
    <property type="protein sequence ID" value="AOY80988.2"/>
    <property type="molecule type" value="Genomic_DNA"/>
</dbReference>
<dbReference type="Proteomes" id="UP000176944">
    <property type="component" value="Chromosome"/>
</dbReference>
<sequence>MSDFTGISSLPRHRSSTSRRCWLYGALELSHANGSLENCTSTERCNAGFRLLIDNKIHDEFVVGKLDE</sequence>
<evidence type="ECO:0000313" key="1">
    <source>
        <dbReference type="EMBL" id="AOY80988.2"/>
    </source>
</evidence>
<dbReference type="AlphaFoldDB" id="A0A1D9G021"/>
<name>A0A1D9G021_MOOP1</name>
<reference evidence="1" key="1">
    <citation type="journal article" date="2017" name="Proc. Natl. Acad. Sci. U.S.A.">
        <title>Comparative genomics uncovers the prolific and distinctive metabolic potential of the cyanobacterial genus Moorea.</title>
        <authorList>
            <person name="Leao T."/>
            <person name="Castelao G."/>
            <person name="Korobeynikov A."/>
            <person name="Monroe E.A."/>
            <person name="Podell S."/>
            <person name="Glukhov E."/>
            <person name="Allen E.E."/>
            <person name="Gerwick W.H."/>
            <person name="Gerwick L."/>
        </authorList>
    </citation>
    <scope>NUCLEOTIDE SEQUENCE</scope>
    <source>
        <strain evidence="1">JHB</strain>
    </source>
</reference>
<accession>A0A1D9G021</accession>
<organism evidence="1">
    <name type="scientific">Moorena producens (strain JHB)</name>
    <dbReference type="NCBI Taxonomy" id="1454205"/>
    <lineage>
        <taxon>Bacteria</taxon>
        <taxon>Bacillati</taxon>
        <taxon>Cyanobacteriota</taxon>
        <taxon>Cyanophyceae</taxon>
        <taxon>Coleofasciculales</taxon>
        <taxon>Coleofasciculaceae</taxon>
        <taxon>Moorena</taxon>
    </lineage>
</organism>
<protein>
    <submittedName>
        <fullName evidence="1">Uncharacterized protein</fullName>
    </submittedName>
</protein>
<reference evidence="1" key="2">
    <citation type="submission" date="2022-10" db="EMBL/GenBank/DDBJ databases">
        <authorList>
            <person name="Ngo T.-E."/>
        </authorList>
    </citation>
    <scope>NUCLEOTIDE SEQUENCE</scope>
    <source>
        <strain evidence="1">JHB</strain>
    </source>
</reference>
<gene>
    <name evidence="1" type="ORF">BJP36_14825</name>
</gene>